<name>A0ABW3MD17_9PSEU</name>
<sequence>MLSFRNLSEISRQAVVQQGRRRETPPSQPVGELNRKPPPVGRTWSARTCVRPLVAPGLMGA</sequence>
<comment type="caution">
    <text evidence="2">The sequence shown here is derived from an EMBL/GenBank/DDBJ whole genome shotgun (WGS) entry which is preliminary data.</text>
</comment>
<dbReference type="Proteomes" id="UP001597045">
    <property type="component" value="Unassembled WGS sequence"/>
</dbReference>
<evidence type="ECO:0000256" key="1">
    <source>
        <dbReference type="SAM" id="MobiDB-lite"/>
    </source>
</evidence>
<proteinExistence type="predicted"/>
<evidence type="ECO:0000313" key="2">
    <source>
        <dbReference type="EMBL" id="MFD1047953.1"/>
    </source>
</evidence>
<accession>A0ABW3MD17</accession>
<feature type="non-terminal residue" evidence="2">
    <location>
        <position position="61"/>
    </location>
</feature>
<gene>
    <name evidence="2" type="ORF">ACFQ1S_21660</name>
</gene>
<reference evidence="3" key="1">
    <citation type="journal article" date="2019" name="Int. J. Syst. Evol. Microbiol.">
        <title>The Global Catalogue of Microorganisms (GCM) 10K type strain sequencing project: providing services to taxonomists for standard genome sequencing and annotation.</title>
        <authorList>
            <consortium name="The Broad Institute Genomics Platform"/>
            <consortium name="The Broad Institute Genome Sequencing Center for Infectious Disease"/>
            <person name="Wu L."/>
            <person name="Ma J."/>
        </authorList>
    </citation>
    <scope>NUCLEOTIDE SEQUENCE [LARGE SCALE GENOMIC DNA]</scope>
    <source>
        <strain evidence="3">JCM 31486</strain>
    </source>
</reference>
<feature type="region of interest" description="Disordered" evidence="1">
    <location>
        <begin position="12"/>
        <end position="44"/>
    </location>
</feature>
<evidence type="ECO:0000313" key="3">
    <source>
        <dbReference type="Proteomes" id="UP001597045"/>
    </source>
</evidence>
<protein>
    <submittedName>
        <fullName evidence="2">Uncharacterized protein</fullName>
    </submittedName>
</protein>
<dbReference type="EMBL" id="JBHTIS010001329">
    <property type="protein sequence ID" value="MFD1047953.1"/>
    <property type="molecule type" value="Genomic_DNA"/>
</dbReference>
<organism evidence="2 3">
    <name type="scientific">Kibdelosporangium lantanae</name>
    <dbReference type="NCBI Taxonomy" id="1497396"/>
    <lineage>
        <taxon>Bacteria</taxon>
        <taxon>Bacillati</taxon>
        <taxon>Actinomycetota</taxon>
        <taxon>Actinomycetes</taxon>
        <taxon>Pseudonocardiales</taxon>
        <taxon>Pseudonocardiaceae</taxon>
        <taxon>Kibdelosporangium</taxon>
    </lineage>
</organism>
<keyword evidence="3" id="KW-1185">Reference proteome</keyword>